<comment type="subcellular location">
    <subcellularLocation>
        <location evidence="1">Cytoplasm</location>
    </subcellularLocation>
</comment>
<dbReference type="PANTHER" id="PTHR19857">
    <property type="entry name" value="MITOCHONDRIAL DIVISION PROTEIN 1-RELATED"/>
    <property type="match status" value="1"/>
</dbReference>
<dbReference type="CDD" id="cd00200">
    <property type="entry name" value="WD40"/>
    <property type="match status" value="1"/>
</dbReference>
<feature type="repeat" description="WD" evidence="7">
    <location>
        <begin position="127"/>
        <end position="168"/>
    </location>
</feature>
<feature type="non-terminal residue" evidence="9">
    <location>
        <position position="1"/>
    </location>
</feature>
<dbReference type="PROSITE" id="PS50082">
    <property type="entry name" value="WD_REPEATS_2"/>
    <property type="match status" value="4"/>
</dbReference>
<gene>
    <name evidence="9" type="ORF">OTU49_003242</name>
</gene>
<evidence type="ECO:0000256" key="5">
    <source>
        <dbReference type="ARBA" id="ARBA00059273"/>
    </source>
</evidence>
<evidence type="ECO:0000256" key="1">
    <source>
        <dbReference type="ARBA" id="ARBA00004496"/>
    </source>
</evidence>
<dbReference type="InterPro" id="IPR051179">
    <property type="entry name" value="WD_repeat_multifunction"/>
</dbReference>
<evidence type="ECO:0000256" key="8">
    <source>
        <dbReference type="SAM" id="MobiDB-lite"/>
    </source>
</evidence>
<reference evidence="9 10" key="1">
    <citation type="journal article" date="2024" name="BMC Genomics">
        <title>Genome assembly of redclaw crayfish (Cherax quadricarinatus) provides insights into its immune adaptation and hypoxia tolerance.</title>
        <authorList>
            <person name="Liu Z."/>
            <person name="Zheng J."/>
            <person name="Li H."/>
            <person name="Fang K."/>
            <person name="Wang S."/>
            <person name="He J."/>
            <person name="Zhou D."/>
            <person name="Weng S."/>
            <person name="Chi M."/>
            <person name="Gu Z."/>
            <person name="He J."/>
            <person name="Li F."/>
            <person name="Wang M."/>
        </authorList>
    </citation>
    <scope>NUCLEOTIDE SEQUENCE [LARGE SCALE GENOMIC DNA]</scope>
    <source>
        <strain evidence="9">ZL_2023a</strain>
    </source>
</reference>
<comment type="caution">
    <text evidence="9">The sequence shown here is derived from an EMBL/GenBank/DDBJ whole genome shotgun (WGS) entry which is preliminary data.</text>
</comment>
<dbReference type="PROSITE" id="PS00678">
    <property type="entry name" value="WD_REPEATS_1"/>
    <property type="match status" value="1"/>
</dbReference>
<feature type="region of interest" description="Disordered" evidence="8">
    <location>
        <begin position="52"/>
        <end position="72"/>
    </location>
</feature>
<dbReference type="GO" id="GO:0005737">
    <property type="term" value="C:cytoplasm"/>
    <property type="evidence" value="ECO:0007669"/>
    <property type="project" value="UniProtKB-SubCell"/>
</dbReference>
<dbReference type="InterPro" id="IPR019775">
    <property type="entry name" value="WD40_repeat_CS"/>
</dbReference>
<feature type="repeat" description="WD" evidence="7">
    <location>
        <begin position="391"/>
        <end position="425"/>
    </location>
</feature>
<keyword evidence="2" id="KW-0963">Cytoplasm</keyword>
<feature type="repeat" description="WD" evidence="7">
    <location>
        <begin position="85"/>
        <end position="126"/>
    </location>
</feature>
<name>A0AAW0XKN2_CHEQU</name>
<evidence type="ECO:0000313" key="9">
    <source>
        <dbReference type="EMBL" id="KAK8739883.1"/>
    </source>
</evidence>
<feature type="repeat" description="WD" evidence="7">
    <location>
        <begin position="253"/>
        <end position="294"/>
    </location>
</feature>
<protein>
    <recommendedName>
        <fullName evidence="6">Angio-associated migratory cell protein</fullName>
    </recommendedName>
</protein>
<dbReference type="PANTHER" id="PTHR19857:SF8">
    <property type="entry name" value="ANGIO-ASSOCIATED MIGRATORY CELL PROTEIN"/>
    <property type="match status" value="1"/>
</dbReference>
<dbReference type="Pfam" id="PF00400">
    <property type="entry name" value="WD40"/>
    <property type="match status" value="4"/>
</dbReference>
<dbReference type="InterPro" id="IPR001680">
    <property type="entry name" value="WD40_rpt"/>
</dbReference>
<proteinExistence type="predicted"/>
<sequence>IQITTITRKTFFSKHFTMKANTPPPSPDPVNEGGREDLIDIGDIEEVIELDDDTNWQEDAHRDEEDEDEHMEETTDVTDVAALVFSKHKGSVFSCSVSPGGNIAATGGEDDLAYVWDIRTGNVLLTCTGHKDSITCVEFSHDGSLLATGDMSGYIQVWKIAASEKIWEFETGDLSWLTWHHASRVLLAGTAEGEMWMWLVPQGNARTFPSYGINSQCGALLQDGKRSVAGYEDGSLRVFDLKSGQLVQQFSDGLAHTAPIASLAVHKDNTLVISGSLDGTAKLYNTNTGKIIGTLNCEVTPDSEETNAEIDHTVEAVSFCPAMPGIAVTATLAGYITIWDVASQVSRHVITQGCGSSKLLWHPSEPVLFSAGLDGTAHSYDVRSGELLDKYTGHRSSILAFDISKDGSTLITASDDGTARVFKIT</sequence>
<dbReference type="AlphaFoldDB" id="A0AAW0XKN2"/>
<keyword evidence="10" id="KW-1185">Reference proteome</keyword>
<dbReference type="SMART" id="SM00320">
    <property type="entry name" value="WD40"/>
    <property type="match status" value="8"/>
</dbReference>
<dbReference type="Proteomes" id="UP001445076">
    <property type="component" value="Unassembled WGS sequence"/>
</dbReference>
<dbReference type="Gene3D" id="2.130.10.10">
    <property type="entry name" value="YVTN repeat-like/Quinoprotein amine dehydrogenase"/>
    <property type="match status" value="1"/>
</dbReference>
<evidence type="ECO:0000256" key="7">
    <source>
        <dbReference type="PROSITE-ProRule" id="PRU00221"/>
    </source>
</evidence>
<evidence type="ECO:0000256" key="2">
    <source>
        <dbReference type="ARBA" id="ARBA00022490"/>
    </source>
</evidence>
<dbReference type="InterPro" id="IPR011047">
    <property type="entry name" value="Quinoprotein_ADH-like_sf"/>
</dbReference>
<evidence type="ECO:0000313" key="10">
    <source>
        <dbReference type="Proteomes" id="UP001445076"/>
    </source>
</evidence>
<evidence type="ECO:0000256" key="4">
    <source>
        <dbReference type="ARBA" id="ARBA00022737"/>
    </source>
</evidence>
<comment type="function">
    <text evidence="5">Plays a role in angiogenesis and cell migration. In smooth muscle cell migration, may act through the RhoA pathway.</text>
</comment>
<keyword evidence="4" id="KW-0677">Repeat</keyword>
<dbReference type="EMBL" id="JARKIK010000035">
    <property type="protein sequence ID" value="KAK8739883.1"/>
    <property type="molecule type" value="Genomic_DNA"/>
</dbReference>
<keyword evidence="3 7" id="KW-0853">WD repeat</keyword>
<accession>A0AAW0XKN2</accession>
<evidence type="ECO:0000256" key="6">
    <source>
        <dbReference type="ARBA" id="ARBA00072425"/>
    </source>
</evidence>
<dbReference type="FunFam" id="2.130.10.10:FF:000074">
    <property type="entry name" value="Angio-associated migratory cell protein-like protein"/>
    <property type="match status" value="1"/>
</dbReference>
<organism evidence="9 10">
    <name type="scientific">Cherax quadricarinatus</name>
    <name type="common">Australian red claw crayfish</name>
    <dbReference type="NCBI Taxonomy" id="27406"/>
    <lineage>
        <taxon>Eukaryota</taxon>
        <taxon>Metazoa</taxon>
        <taxon>Ecdysozoa</taxon>
        <taxon>Arthropoda</taxon>
        <taxon>Crustacea</taxon>
        <taxon>Multicrustacea</taxon>
        <taxon>Malacostraca</taxon>
        <taxon>Eumalacostraca</taxon>
        <taxon>Eucarida</taxon>
        <taxon>Decapoda</taxon>
        <taxon>Pleocyemata</taxon>
        <taxon>Astacidea</taxon>
        <taxon>Parastacoidea</taxon>
        <taxon>Parastacidae</taxon>
        <taxon>Cherax</taxon>
    </lineage>
</organism>
<dbReference type="SUPFAM" id="SSF50998">
    <property type="entry name" value="Quinoprotein alcohol dehydrogenase-like"/>
    <property type="match status" value="1"/>
</dbReference>
<dbReference type="InterPro" id="IPR015943">
    <property type="entry name" value="WD40/YVTN_repeat-like_dom_sf"/>
</dbReference>
<evidence type="ECO:0000256" key="3">
    <source>
        <dbReference type="ARBA" id="ARBA00022574"/>
    </source>
</evidence>
<dbReference type="PROSITE" id="PS50294">
    <property type="entry name" value="WD_REPEATS_REGION"/>
    <property type="match status" value="3"/>
</dbReference>